<dbReference type="PANTHER" id="PTHR44757">
    <property type="entry name" value="DIGUANYLATE CYCLASE DGCP"/>
    <property type="match status" value="1"/>
</dbReference>
<dbReference type="EMBL" id="WMIA01000001">
    <property type="protein sequence ID" value="MTF37390.1"/>
    <property type="molecule type" value="Genomic_DNA"/>
</dbReference>
<dbReference type="Pfam" id="PF00990">
    <property type="entry name" value="GGDEF"/>
    <property type="match status" value="1"/>
</dbReference>
<dbReference type="Pfam" id="PF00498">
    <property type="entry name" value="FHA"/>
    <property type="match status" value="1"/>
</dbReference>
<comment type="caution">
    <text evidence="5">The sequence shown here is derived from an EMBL/GenBank/DDBJ whole genome shotgun (WGS) entry which is preliminary data.</text>
</comment>
<feature type="domain" description="FHA" evidence="1">
    <location>
        <begin position="29"/>
        <end position="89"/>
    </location>
</feature>
<dbReference type="CDD" id="cd00130">
    <property type="entry name" value="PAS"/>
    <property type="match status" value="1"/>
</dbReference>
<dbReference type="CDD" id="cd01948">
    <property type="entry name" value="EAL"/>
    <property type="match status" value="1"/>
</dbReference>
<organism evidence="5 6">
    <name type="scientific">Cyanobacterium aponinum 0216</name>
    <dbReference type="NCBI Taxonomy" id="2676140"/>
    <lineage>
        <taxon>Bacteria</taxon>
        <taxon>Bacillati</taxon>
        <taxon>Cyanobacteriota</taxon>
        <taxon>Cyanophyceae</taxon>
        <taxon>Oscillatoriophycideae</taxon>
        <taxon>Chroococcales</taxon>
        <taxon>Geminocystaceae</taxon>
        <taxon>Cyanobacterium</taxon>
    </lineage>
</organism>
<dbReference type="InterPro" id="IPR000160">
    <property type="entry name" value="GGDEF_dom"/>
</dbReference>
<dbReference type="PROSITE" id="PS50887">
    <property type="entry name" value="GGDEF"/>
    <property type="match status" value="1"/>
</dbReference>
<dbReference type="InterPro" id="IPR052155">
    <property type="entry name" value="Biofilm_reg_signaling"/>
</dbReference>
<dbReference type="InterPro" id="IPR000014">
    <property type="entry name" value="PAS"/>
</dbReference>
<dbReference type="InterPro" id="IPR029787">
    <property type="entry name" value="Nucleotide_cyclase"/>
</dbReference>
<accession>A0A844GNK9</accession>
<dbReference type="SMART" id="SM00240">
    <property type="entry name" value="FHA"/>
    <property type="match status" value="1"/>
</dbReference>
<dbReference type="PROSITE" id="PS50883">
    <property type="entry name" value="EAL"/>
    <property type="match status" value="1"/>
</dbReference>
<dbReference type="SUPFAM" id="SSF141868">
    <property type="entry name" value="EAL domain-like"/>
    <property type="match status" value="1"/>
</dbReference>
<dbReference type="SUPFAM" id="SSF55073">
    <property type="entry name" value="Nucleotide cyclase"/>
    <property type="match status" value="1"/>
</dbReference>
<evidence type="ECO:0000259" key="1">
    <source>
        <dbReference type="PROSITE" id="PS50006"/>
    </source>
</evidence>
<evidence type="ECO:0000259" key="4">
    <source>
        <dbReference type="PROSITE" id="PS50887"/>
    </source>
</evidence>
<dbReference type="NCBIfam" id="TIGR00229">
    <property type="entry name" value="sensory_box"/>
    <property type="match status" value="1"/>
</dbReference>
<dbReference type="NCBIfam" id="TIGR00254">
    <property type="entry name" value="GGDEF"/>
    <property type="match status" value="1"/>
</dbReference>
<dbReference type="SMART" id="SM00052">
    <property type="entry name" value="EAL"/>
    <property type="match status" value="1"/>
</dbReference>
<dbReference type="InterPro" id="IPR035919">
    <property type="entry name" value="EAL_sf"/>
</dbReference>
<gene>
    <name evidence="5" type="ORF">GGC33_00350</name>
</gene>
<dbReference type="PROSITE" id="PS50112">
    <property type="entry name" value="PAS"/>
    <property type="match status" value="1"/>
</dbReference>
<dbReference type="InterPro" id="IPR035965">
    <property type="entry name" value="PAS-like_dom_sf"/>
</dbReference>
<dbReference type="PROSITE" id="PS50006">
    <property type="entry name" value="FHA_DOMAIN"/>
    <property type="match status" value="1"/>
</dbReference>
<dbReference type="RefSeq" id="WP_099435791.1">
    <property type="nucleotide sequence ID" value="NZ_WMIA01000001.1"/>
</dbReference>
<sequence>MSEAQEFRHILVIEDRKGRRIVFLEESNYTIGRDSHNPIILYDYQVSRTHATLIRKMDEEGENFSYRLIDGDLQGKKSTNGVFVNGHSTISHELKHGDSIRFGTDAKANYYIVPSDSSIDLFNPENLDRISASRVTLTNQSSETMISKEENSSNPEDQQELIRLASFPELSPNPIIELDWEGNITYINPAASIKFETIHEDKLDHPILSGLLTEYNNRQGNLFLREVKIGSEVFEQYVHYLSEKKLVRSYIYDFTQRKQTEAQLKDSQSRYLAILKHISEGVFLAYASNRRIIEINDGFSKLLGYSSEDLSNLTLYNIVASDLASFNKDLTQVQETKQDLLEEYLYRRPDGTLVNLESSVSLITYQNKEIFCFVLRNPNKQVSSTQDYSNYLAFHDALLNIPNQNLFEQQLEIAIANAQRYQYLMGVLFAQIENWQEYQNQHPKDESEKLLKNFTQIFQSCLRTGDLIARWDEDKFAVLFPHIRGPRDPARITKKISSTLTSYLQEQTANKQVKLELKLSLLIYPIDGEDKSLITKNGLLSLEQVKISNPNYGATGFNLTPKGASLLKLENLIGTAVKEQQFFLCYQPQTDINTRELTGLETLLRWEHPELGKITPRHFLRLTEETDFMLPLGIWILQTATMQMQKWTHENISPLPIGVNISARQFCQPNFLETIIKILEQTGLPAHLLELEITENCFLHNPDYAYQVLNKLSEQKVRLCFDGFGSGTSSLVYLQKVPFNTVKISPSIITQLDNNSQNQSLVQCMSAFCQGYNSRLVAVGVEKLEQMELLRNLGCHQIQGNLLSRPLPSKDITTFLNKGDHQLTNS</sequence>
<feature type="domain" description="EAL" evidence="3">
    <location>
        <begin position="566"/>
        <end position="820"/>
    </location>
</feature>
<dbReference type="InterPro" id="IPR000253">
    <property type="entry name" value="FHA_dom"/>
</dbReference>
<dbReference type="SMART" id="SM00267">
    <property type="entry name" value="GGDEF"/>
    <property type="match status" value="1"/>
</dbReference>
<dbReference type="Gene3D" id="2.60.200.20">
    <property type="match status" value="1"/>
</dbReference>
<dbReference type="Gene3D" id="3.30.70.270">
    <property type="match status" value="1"/>
</dbReference>
<dbReference type="InterPro" id="IPR008984">
    <property type="entry name" value="SMAD_FHA_dom_sf"/>
</dbReference>
<evidence type="ECO:0000313" key="6">
    <source>
        <dbReference type="Proteomes" id="UP000437131"/>
    </source>
</evidence>
<dbReference type="InterPro" id="IPR001633">
    <property type="entry name" value="EAL_dom"/>
</dbReference>
<dbReference type="PANTHER" id="PTHR44757:SF2">
    <property type="entry name" value="BIOFILM ARCHITECTURE MAINTENANCE PROTEIN MBAA"/>
    <property type="match status" value="1"/>
</dbReference>
<evidence type="ECO:0000259" key="2">
    <source>
        <dbReference type="PROSITE" id="PS50112"/>
    </source>
</evidence>
<dbReference type="SUPFAM" id="SSF49879">
    <property type="entry name" value="SMAD/FHA domain"/>
    <property type="match status" value="1"/>
</dbReference>
<feature type="domain" description="PAS" evidence="2">
    <location>
        <begin position="267"/>
        <end position="310"/>
    </location>
</feature>
<dbReference type="Pfam" id="PF13426">
    <property type="entry name" value="PAS_9"/>
    <property type="match status" value="1"/>
</dbReference>
<dbReference type="SMART" id="SM00091">
    <property type="entry name" value="PAS"/>
    <property type="match status" value="2"/>
</dbReference>
<evidence type="ECO:0000259" key="3">
    <source>
        <dbReference type="PROSITE" id="PS50883"/>
    </source>
</evidence>
<dbReference type="Pfam" id="PF00563">
    <property type="entry name" value="EAL"/>
    <property type="match status" value="1"/>
</dbReference>
<reference evidence="5 6" key="1">
    <citation type="submission" date="2019-11" db="EMBL/GenBank/DDBJ databases">
        <title>Isolation of a new High Light Tolerant Cyanobacteria.</title>
        <authorList>
            <person name="Dobson Z."/>
            <person name="Vaughn N."/>
            <person name="Vaughn M."/>
            <person name="Fromme P."/>
            <person name="Mazor Y."/>
        </authorList>
    </citation>
    <scope>NUCLEOTIDE SEQUENCE [LARGE SCALE GENOMIC DNA]</scope>
    <source>
        <strain evidence="5 6">0216</strain>
    </source>
</reference>
<dbReference type="Gene3D" id="3.30.450.20">
    <property type="entry name" value="PAS domain"/>
    <property type="match status" value="1"/>
</dbReference>
<dbReference type="Proteomes" id="UP000437131">
    <property type="component" value="Unassembled WGS sequence"/>
</dbReference>
<protein>
    <submittedName>
        <fullName evidence="5">EAL domain-containing protein</fullName>
    </submittedName>
</protein>
<name>A0A844GNK9_9CHRO</name>
<dbReference type="InterPro" id="IPR043128">
    <property type="entry name" value="Rev_trsase/Diguanyl_cyclase"/>
</dbReference>
<dbReference type="SUPFAM" id="SSF55785">
    <property type="entry name" value="PYP-like sensor domain (PAS domain)"/>
    <property type="match status" value="1"/>
</dbReference>
<dbReference type="Gene3D" id="3.20.20.450">
    <property type="entry name" value="EAL domain"/>
    <property type="match status" value="1"/>
</dbReference>
<proteinExistence type="predicted"/>
<dbReference type="AlphaFoldDB" id="A0A844GNK9"/>
<evidence type="ECO:0000313" key="5">
    <source>
        <dbReference type="EMBL" id="MTF37390.1"/>
    </source>
</evidence>
<feature type="domain" description="GGDEF" evidence="4">
    <location>
        <begin position="423"/>
        <end position="562"/>
    </location>
</feature>